<evidence type="ECO:0000313" key="4">
    <source>
        <dbReference type="Proteomes" id="UP000321275"/>
    </source>
</evidence>
<dbReference type="Pfam" id="PF04492">
    <property type="entry name" value="Phage_rep_O"/>
    <property type="match status" value="1"/>
</dbReference>
<dbReference type="GO" id="GO:0006260">
    <property type="term" value="P:DNA replication"/>
    <property type="evidence" value="ECO:0007669"/>
    <property type="project" value="InterPro"/>
</dbReference>
<protein>
    <recommendedName>
        <fullName evidence="2">Bacteriophage lambda Replication protein O N-terminal domain-containing protein</fullName>
    </recommendedName>
</protein>
<keyword evidence="4" id="KW-1185">Reference proteome</keyword>
<reference evidence="3 4" key="1">
    <citation type="submission" date="2019-07" db="EMBL/GenBank/DDBJ databases">
        <title>Whole genome shotgun sequence of Halomonas pacifica NBRC 102220.</title>
        <authorList>
            <person name="Hosoyama A."/>
            <person name="Uohara A."/>
            <person name="Ohji S."/>
            <person name="Ichikawa N."/>
        </authorList>
    </citation>
    <scope>NUCLEOTIDE SEQUENCE [LARGE SCALE GENOMIC DNA]</scope>
    <source>
        <strain evidence="3 4">NBRC 102220</strain>
    </source>
</reference>
<name>A0A510XAJ3_9GAMM</name>
<evidence type="ECO:0000256" key="1">
    <source>
        <dbReference type="SAM" id="MobiDB-lite"/>
    </source>
</evidence>
<dbReference type="InterPro" id="IPR036388">
    <property type="entry name" value="WH-like_DNA-bd_sf"/>
</dbReference>
<dbReference type="NCBIfam" id="TIGR01610">
    <property type="entry name" value="phage_O_Nterm"/>
    <property type="match status" value="1"/>
</dbReference>
<dbReference type="AlphaFoldDB" id="A0A510XAJ3"/>
<feature type="compositionally biased region" description="Basic and acidic residues" evidence="1">
    <location>
        <begin position="122"/>
        <end position="141"/>
    </location>
</feature>
<sequence>MQTAPDRNMSNVAYLPGHEPEPTRREAPRGPQLEDGFTRIASELLDALCQADFTAREFRVVHFVIRQTYGWNVKAKRMSSTFIAGGTGLHESDCSKVLNELIRRRVVIRHGGSRSPVSLNKHHGEWMSAETRKKTPPERCPESGQDALAQSGQDALAKKDRKDIPNPNGLGNVQSHRAAFEIFYNAGLPKKNRKKAEAAFAKHARKHQDPAAFAQMLADNITARLGTGELGFDAMHPTTYLNQQRWEDELPERCPHAAIIEAWNAEMPAHIEKVSPEDWTPESHGFQALANAWQNFKTKPRASTGKPVFTEEPEGVAFYREVFRRLAAVDRIQREDAARWCRLSWAVKQQETVKIFKGEVA</sequence>
<dbReference type="OrthoDB" id="6313655at2"/>
<dbReference type="RefSeq" id="WP_146803786.1">
    <property type="nucleotide sequence ID" value="NZ_BJUK01000036.1"/>
</dbReference>
<feature type="region of interest" description="Disordered" evidence="1">
    <location>
        <begin position="1"/>
        <end position="32"/>
    </location>
</feature>
<dbReference type="Gene3D" id="1.10.10.10">
    <property type="entry name" value="Winged helix-like DNA-binding domain superfamily/Winged helix DNA-binding domain"/>
    <property type="match status" value="1"/>
</dbReference>
<dbReference type="InterPro" id="IPR006497">
    <property type="entry name" value="Phage_lambda_VrpO_N"/>
</dbReference>
<accession>A0A510XAJ3</accession>
<feature type="domain" description="Bacteriophage lambda Replication protein O N-terminal" evidence="2">
    <location>
        <begin position="32"/>
        <end position="126"/>
    </location>
</feature>
<proteinExistence type="predicted"/>
<organism evidence="3 4">
    <name type="scientific">Bisbaumannia pacifica</name>
    <dbReference type="NCBI Taxonomy" id="77098"/>
    <lineage>
        <taxon>Bacteria</taxon>
        <taxon>Pseudomonadati</taxon>
        <taxon>Pseudomonadota</taxon>
        <taxon>Gammaproteobacteria</taxon>
        <taxon>Oceanospirillales</taxon>
        <taxon>Halomonadaceae</taxon>
        <taxon>Bisbaumannia</taxon>
    </lineage>
</organism>
<evidence type="ECO:0000313" key="3">
    <source>
        <dbReference type="EMBL" id="GEK48456.1"/>
    </source>
</evidence>
<feature type="region of interest" description="Disordered" evidence="1">
    <location>
        <begin position="113"/>
        <end position="172"/>
    </location>
</feature>
<dbReference type="EMBL" id="BJUK01000036">
    <property type="protein sequence ID" value="GEK48456.1"/>
    <property type="molecule type" value="Genomic_DNA"/>
</dbReference>
<evidence type="ECO:0000259" key="2">
    <source>
        <dbReference type="Pfam" id="PF04492"/>
    </source>
</evidence>
<feature type="compositionally biased region" description="Basic and acidic residues" evidence="1">
    <location>
        <begin position="18"/>
        <end position="28"/>
    </location>
</feature>
<gene>
    <name evidence="3" type="ORF">HPA02_27390</name>
</gene>
<dbReference type="Proteomes" id="UP000321275">
    <property type="component" value="Unassembled WGS sequence"/>
</dbReference>
<comment type="caution">
    <text evidence="3">The sequence shown here is derived from an EMBL/GenBank/DDBJ whole genome shotgun (WGS) entry which is preliminary data.</text>
</comment>
<feature type="compositionally biased region" description="Polar residues" evidence="1">
    <location>
        <begin position="1"/>
        <end position="11"/>
    </location>
</feature>